<gene>
    <name evidence="5" type="ORF">GGQ88_002566</name>
</gene>
<evidence type="ECO:0000256" key="3">
    <source>
        <dbReference type="ARBA" id="ARBA00023163"/>
    </source>
</evidence>
<keyword evidence="1" id="KW-0805">Transcription regulation</keyword>
<keyword evidence="6" id="KW-1185">Reference proteome</keyword>
<organism evidence="5 6">
    <name type="scientific">Novosphingobium hassiacum</name>
    <dbReference type="NCBI Taxonomy" id="173676"/>
    <lineage>
        <taxon>Bacteria</taxon>
        <taxon>Pseudomonadati</taxon>
        <taxon>Pseudomonadota</taxon>
        <taxon>Alphaproteobacteria</taxon>
        <taxon>Sphingomonadales</taxon>
        <taxon>Sphingomonadaceae</taxon>
        <taxon>Novosphingobium</taxon>
    </lineage>
</organism>
<keyword evidence="3" id="KW-0804">Transcription</keyword>
<dbReference type="PROSITE" id="PS50995">
    <property type="entry name" value="HTH_MARR_2"/>
    <property type="match status" value="1"/>
</dbReference>
<evidence type="ECO:0000256" key="2">
    <source>
        <dbReference type="ARBA" id="ARBA00023125"/>
    </source>
</evidence>
<comment type="caution">
    <text evidence="5">The sequence shown here is derived from an EMBL/GenBank/DDBJ whole genome shotgun (WGS) entry which is preliminary data.</text>
</comment>
<reference evidence="5 6" key="1">
    <citation type="submission" date="2020-08" db="EMBL/GenBank/DDBJ databases">
        <title>Genomic Encyclopedia of Type Strains, Phase IV (KMG-IV): sequencing the most valuable type-strain genomes for metagenomic binning, comparative biology and taxonomic classification.</title>
        <authorList>
            <person name="Goeker M."/>
        </authorList>
    </citation>
    <scope>NUCLEOTIDE SEQUENCE [LARGE SCALE GENOMIC DNA]</scope>
    <source>
        <strain evidence="5 6">DSM 14552</strain>
    </source>
</reference>
<dbReference type="GO" id="GO:0003677">
    <property type="term" value="F:DNA binding"/>
    <property type="evidence" value="ECO:0007669"/>
    <property type="project" value="UniProtKB-KW"/>
</dbReference>
<proteinExistence type="predicted"/>
<dbReference type="Pfam" id="PF12802">
    <property type="entry name" value="MarR_2"/>
    <property type="match status" value="1"/>
</dbReference>
<dbReference type="InterPro" id="IPR036388">
    <property type="entry name" value="WH-like_DNA-bd_sf"/>
</dbReference>
<dbReference type="InterPro" id="IPR036390">
    <property type="entry name" value="WH_DNA-bd_sf"/>
</dbReference>
<dbReference type="PANTHER" id="PTHR42756">
    <property type="entry name" value="TRANSCRIPTIONAL REGULATOR, MARR"/>
    <property type="match status" value="1"/>
</dbReference>
<dbReference type="EMBL" id="JACICY010000006">
    <property type="protein sequence ID" value="MBB3861282.1"/>
    <property type="molecule type" value="Genomic_DNA"/>
</dbReference>
<feature type="domain" description="HTH marR-type" evidence="4">
    <location>
        <begin position="1"/>
        <end position="145"/>
    </location>
</feature>
<dbReference type="AlphaFoldDB" id="A0A7W5ZXW3"/>
<dbReference type="SMART" id="SM00347">
    <property type="entry name" value="HTH_MARR"/>
    <property type="match status" value="1"/>
</dbReference>
<dbReference type="Gene3D" id="1.10.10.10">
    <property type="entry name" value="Winged helix-like DNA-binding domain superfamily/Winged helix DNA-binding domain"/>
    <property type="match status" value="1"/>
</dbReference>
<dbReference type="RefSeq" id="WP_183613781.1">
    <property type="nucleotide sequence ID" value="NZ_JACICY010000006.1"/>
</dbReference>
<dbReference type="PANTHER" id="PTHR42756:SF1">
    <property type="entry name" value="TRANSCRIPTIONAL REPRESSOR OF EMRAB OPERON"/>
    <property type="match status" value="1"/>
</dbReference>
<evidence type="ECO:0000256" key="1">
    <source>
        <dbReference type="ARBA" id="ARBA00023015"/>
    </source>
</evidence>
<sequence>MTEDPTEPAVQVTEWPFYWLTRAGVAYADAMTSALQGTGLDMPSWRVVMVLRDAEWMSVSEIAALSNSKLAAMTKTVQRMKADALVETRESSADRRVTEVTLTQTGRHAAAVGNQAASRVAHRAFYHMSDRDQQQLSALLANVVQNLR</sequence>
<dbReference type="GO" id="GO:0003700">
    <property type="term" value="F:DNA-binding transcription factor activity"/>
    <property type="evidence" value="ECO:0007669"/>
    <property type="project" value="InterPro"/>
</dbReference>
<name>A0A7W5ZXW3_9SPHN</name>
<keyword evidence="2 5" id="KW-0238">DNA-binding</keyword>
<dbReference type="Proteomes" id="UP000562395">
    <property type="component" value="Unassembled WGS sequence"/>
</dbReference>
<accession>A0A7W5ZXW3</accession>
<dbReference type="InterPro" id="IPR000835">
    <property type="entry name" value="HTH_MarR-typ"/>
</dbReference>
<evidence type="ECO:0000313" key="6">
    <source>
        <dbReference type="Proteomes" id="UP000562395"/>
    </source>
</evidence>
<evidence type="ECO:0000259" key="4">
    <source>
        <dbReference type="PROSITE" id="PS50995"/>
    </source>
</evidence>
<dbReference type="SUPFAM" id="SSF46785">
    <property type="entry name" value="Winged helix' DNA-binding domain"/>
    <property type="match status" value="1"/>
</dbReference>
<evidence type="ECO:0000313" key="5">
    <source>
        <dbReference type="EMBL" id="MBB3861282.1"/>
    </source>
</evidence>
<protein>
    <submittedName>
        <fullName evidence="5">DNA-binding MarR family transcriptional regulator</fullName>
    </submittedName>
</protein>